<protein>
    <submittedName>
        <fullName evidence="8">Dual specificity tyrosine-phosphorylation-regulated kinase 2</fullName>
    </submittedName>
</protein>
<dbReference type="InterPro" id="IPR050494">
    <property type="entry name" value="Ser_Thr_dual-spec_kinase"/>
</dbReference>
<evidence type="ECO:0000256" key="1">
    <source>
        <dbReference type="ARBA" id="ARBA00008867"/>
    </source>
</evidence>
<dbReference type="GO" id="GO:0005634">
    <property type="term" value="C:nucleus"/>
    <property type="evidence" value="ECO:0007669"/>
    <property type="project" value="TreeGrafter"/>
</dbReference>
<name>A0A504YSE0_FASGI</name>
<dbReference type="OrthoDB" id="9332038at2759"/>
<dbReference type="PROSITE" id="PS50011">
    <property type="entry name" value="PROTEIN_KINASE_DOM"/>
    <property type="match status" value="1"/>
</dbReference>
<dbReference type="Pfam" id="PF00069">
    <property type="entry name" value="Pkinase"/>
    <property type="match status" value="1"/>
</dbReference>
<comment type="similarity">
    <text evidence="1">Belongs to the protein kinase superfamily. CMGC Ser/Thr protein kinase family. MNB/DYRK subfamily.</text>
</comment>
<keyword evidence="3" id="KW-0808">Transferase</keyword>
<dbReference type="PANTHER" id="PTHR24058:SF22">
    <property type="entry name" value="DUAL SPECIFICITY TYROSINE-PHOSPHORYLATION-REGULATED KINASE 4"/>
    <property type="match status" value="1"/>
</dbReference>
<proteinExistence type="inferred from homology"/>
<evidence type="ECO:0000313" key="9">
    <source>
        <dbReference type="Proteomes" id="UP000316759"/>
    </source>
</evidence>
<dbReference type="PANTHER" id="PTHR24058">
    <property type="entry name" value="DUAL SPECIFICITY PROTEIN KINASE"/>
    <property type="match status" value="1"/>
</dbReference>
<organism evidence="8 9">
    <name type="scientific">Fasciola gigantica</name>
    <name type="common">Giant liver fluke</name>
    <dbReference type="NCBI Taxonomy" id="46835"/>
    <lineage>
        <taxon>Eukaryota</taxon>
        <taxon>Metazoa</taxon>
        <taxon>Spiralia</taxon>
        <taxon>Lophotrochozoa</taxon>
        <taxon>Platyhelminthes</taxon>
        <taxon>Trematoda</taxon>
        <taxon>Digenea</taxon>
        <taxon>Plagiorchiida</taxon>
        <taxon>Echinostomata</taxon>
        <taxon>Echinostomatoidea</taxon>
        <taxon>Fasciolidae</taxon>
        <taxon>Fasciola</taxon>
    </lineage>
</organism>
<evidence type="ECO:0000256" key="2">
    <source>
        <dbReference type="ARBA" id="ARBA00022527"/>
    </source>
</evidence>
<evidence type="ECO:0000256" key="4">
    <source>
        <dbReference type="ARBA" id="ARBA00022741"/>
    </source>
</evidence>
<keyword evidence="6" id="KW-0067">ATP-binding</keyword>
<gene>
    <name evidence="8" type="ORF">FGIG_09179</name>
</gene>
<dbReference type="PROSITE" id="PS00108">
    <property type="entry name" value="PROTEIN_KINASE_ST"/>
    <property type="match status" value="1"/>
</dbReference>
<evidence type="ECO:0000256" key="6">
    <source>
        <dbReference type="ARBA" id="ARBA00022840"/>
    </source>
</evidence>
<dbReference type="Gene3D" id="1.10.510.10">
    <property type="entry name" value="Transferase(Phosphotransferase) domain 1"/>
    <property type="match status" value="1"/>
</dbReference>
<dbReference type="InterPro" id="IPR008271">
    <property type="entry name" value="Ser/Thr_kinase_AS"/>
</dbReference>
<dbReference type="AlphaFoldDB" id="A0A504YSE0"/>
<sequence>MTFITKPILYFVHFYPQTRQNLYEVLKKNDFRGFTMHSLRKIATKLLNCLGALRKRGIIHCDLKPENILIGTKNSSDLCVIDFGSSCYTNKRVYTYIQSRFYRAPEISGLHIMVLDSISGVLDAPFLNSSRVSYSIT</sequence>
<evidence type="ECO:0000256" key="3">
    <source>
        <dbReference type="ARBA" id="ARBA00022679"/>
    </source>
</evidence>
<dbReference type="GO" id="GO:0004674">
    <property type="term" value="F:protein serine/threonine kinase activity"/>
    <property type="evidence" value="ECO:0007669"/>
    <property type="project" value="UniProtKB-KW"/>
</dbReference>
<comment type="caution">
    <text evidence="8">The sequence shown here is derived from an EMBL/GenBank/DDBJ whole genome shotgun (WGS) entry which is preliminary data.</text>
</comment>
<dbReference type="SMART" id="SM00220">
    <property type="entry name" value="S_TKc"/>
    <property type="match status" value="1"/>
</dbReference>
<dbReference type="InterPro" id="IPR011009">
    <property type="entry name" value="Kinase-like_dom_sf"/>
</dbReference>
<keyword evidence="2" id="KW-0723">Serine/threonine-protein kinase</keyword>
<evidence type="ECO:0000259" key="7">
    <source>
        <dbReference type="PROSITE" id="PS50011"/>
    </source>
</evidence>
<keyword evidence="9" id="KW-1185">Reference proteome</keyword>
<dbReference type="GO" id="GO:0005856">
    <property type="term" value="C:cytoskeleton"/>
    <property type="evidence" value="ECO:0007669"/>
    <property type="project" value="TreeGrafter"/>
</dbReference>
<dbReference type="Proteomes" id="UP000316759">
    <property type="component" value="Unassembled WGS sequence"/>
</dbReference>
<dbReference type="GO" id="GO:0005524">
    <property type="term" value="F:ATP binding"/>
    <property type="evidence" value="ECO:0007669"/>
    <property type="project" value="UniProtKB-KW"/>
</dbReference>
<dbReference type="STRING" id="46835.A0A504YSE0"/>
<reference evidence="8 9" key="1">
    <citation type="submission" date="2019-04" db="EMBL/GenBank/DDBJ databases">
        <title>Annotation for the trematode Fasciola gigantica.</title>
        <authorList>
            <person name="Choi Y.-J."/>
        </authorList>
    </citation>
    <scope>NUCLEOTIDE SEQUENCE [LARGE SCALE GENOMIC DNA]</scope>
    <source>
        <strain evidence="8">Uganda_cow_1</strain>
    </source>
</reference>
<keyword evidence="5 8" id="KW-0418">Kinase</keyword>
<dbReference type="InterPro" id="IPR000719">
    <property type="entry name" value="Prot_kinase_dom"/>
</dbReference>
<keyword evidence="4" id="KW-0547">Nucleotide-binding</keyword>
<feature type="domain" description="Protein kinase" evidence="7">
    <location>
        <begin position="1"/>
        <end position="137"/>
    </location>
</feature>
<dbReference type="GO" id="GO:0005737">
    <property type="term" value="C:cytoplasm"/>
    <property type="evidence" value="ECO:0007669"/>
    <property type="project" value="TreeGrafter"/>
</dbReference>
<evidence type="ECO:0000313" key="8">
    <source>
        <dbReference type="EMBL" id="TPP60690.1"/>
    </source>
</evidence>
<dbReference type="EMBL" id="SUNJ01009103">
    <property type="protein sequence ID" value="TPP60690.1"/>
    <property type="molecule type" value="Genomic_DNA"/>
</dbReference>
<dbReference type="SUPFAM" id="SSF56112">
    <property type="entry name" value="Protein kinase-like (PK-like)"/>
    <property type="match status" value="1"/>
</dbReference>
<evidence type="ECO:0000256" key="5">
    <source>
        <dbReference type="ARBA" id="ARBA00022777"/>
    </source>
</evidence>
<accession>A0A504YSE0</accession>